<dbReference type="EMBL" id="UYYB01124143">
    <property type="protein sequence ID" value="VDM83596.1"/>
    <property type="molecule type" value="Genomic_DNA"/>
</dbReference>
<name>A0A3P7JJG4_STRVU</name>
<gene>
    <name evidence="2" type="ORF">SVUK_LOCUS18594</name>
</gene>
<organism evidence="2 3">
    <name type="scientific">Strongylus vulgaris</name>
    <name type="common">Blood worm</name>
    <dbReference type="NCBI Taxonomy" id="40348"/>
    <lineage>
        <taxon>Eukaryota</taxon>
        <taxon>Metazoa</taxon>
        <taxon>Ecdysozoa</taxon>
        <taxon>Nematoda</taxon>
        <taxon>Chromadorea</taxon>
        <taxon>Rhabditida</taxon>
        <taxon>Rhabditina</taxon>
        <taxon>Rhabditomorpha</taxon>
        <taxon>Strongyloidea</taxon>
        <taxon>Strongylidae</taxon>
        <taxon>Strongylus</taxon>
    </lineage>
</organism>
<feature type="region of interest" description="Disordered" evidence="1">
    <location>
        <begin position="1"/>
        <end position="31"/>
    </location>
</feature>
<reference evidence="2 3" key="1">
    <citation type="submission" date="2018-11" db="EMBL/GenBank/DDBJ databases">
        <authorList>
            <consortium name="Pathogen Informatics"/>
        </authorList>
    </citation>
    <scope>NUCLEOTIDE SEQUENCE [LARGE SCALE GENOMIC DNA]</scope>
</reference>
<feature type="compositionally biased region" description="Basic and acidic residues" evidence="1">
    <location>
        <begin position="1"/>
        <end position="10"/>
    </location>
</feature>
<proteinExistence type="predicted"/>
<protein>
    <submittedName>
        <fullName evidence="2">Uncharacterized protein</fullName>
    </submittedName>
</protein>
<evidence type="ECO:0000313" key="2">
    <source>
        <dbReference type="EMBL" id="VDM83596.1"/>
    </source>
</evidence>
<evidence type="ECO:0000256" key="1">
    <source>
        <dbReference type="SAM" id="MobiDB-lite"/>
    </source>
</evidence>
<feature type="compositionally biased region" description="Polar residues" evidence="1">
    <location>
        <begin position="11"/>
        <end position="24"/>
    </location>
</feature>
<keyword evidence="3" id="KW-1185">Reference proteome</keyword>
<evidence type="ECO:0000313" key="3">
    <source>
        <dbReference type="Proteomes" id="UP000270094"/>
    </source>
</evidence>
<accession>A0A3P7JJG4</accession>
<sequence>MRELPDKSDMKSSPYTTNTHTTRMSRGEGSRSLRDRCARACEGPAAAVDGGSADDDVDALKRRACVVRFWGALLANNALSLIVLSRVDACANPSPLLCAKQVGQEFLQNLNTKKKASLK</sequence>
<dbReference type="Proteomes" id="UP000270094">
    <property type="component" value="Unassembled WGS sequence"/>
</dbReference>
<dbReference type="AlphaFoldDB" id="A0A3P7JJG4"/>